<keyword evidence="1" id="KW-0732">Signal</keyword>
<dbReference type="RefSeq" id="WP_378960497.1">
    <property type="nucleotide sequence ID" value="NZ_JBHRXC010000016.1"/>
</dbReference>
<evidence type="ECO:0000256" key="1">
    <source>
        <dbReference type="SAM" id="SignalP"/>
    </source>
</evidence>
<comment type="caution">
    <text evidence="2">The sequence shown here is derived from an EMBL/GenBank/DDBJ whole genome shotgun (WGS) entry which is preliminary data.</text>
</comment>
<feature type="chain" id="PRO_5047185206" evidence="1">
    <location>
        <begin position="24"/>
        <end position="457"/>
    </location>
</feature>
<gene>
    <name evidence="2" type="ORF">ACFOUY_10430</name>
</gene>
<dbReference type="Proteomes" id="UP001595792">
    <property type="component" value="Unassembled WGS sequence"/>
</dbReference>
<sequence>MKTLLFKKTLLFLCLFPFTSVWSQSHPLPVLPDTSLYGKYTSRTMHLLQSSTPEHRNTVKILVYGQSISAQNWWLAVKKYIEVKYPWANLIMENRAIGGFASQLLSKTVEMDVSSFYPDLVLLHIYGSNEAYESVLKTIRSRTIAEIAIQTDHYTGKDDWSDNMSYQILPALATKYKCDILNIRDPWKEYLKDNHLDSSKLLSDGVHLNDFGNYLMAELVKPLFMYKSKYASDPLMLKTVFIAGNEFKITGKKLSFEFIGNRVDLILDSAVLGNTVQVLVDGKKPSDFQGTYYTSRPYNANGSGWPWNLPSMIQVQHTAPWVNENWTLTYTDAKAPFENFKFEIQGSVTGKDGSGKSSEDFNSPSGKIIIKKGDADEGGDWHVNRSYKVLKTEVKPGDKIFWKTYSISANNFITEGQTITLFQGIPNTKHILTLIMNGKSKIPVKEIIVYKPHVAGH</sequence>
<proteinExistence type="predicted"/>
<dbReference type="InterPro" id="IPR036514">
    <property type="entry name" value="SGNH_hydro_sf"/>
</dbReference>
<dbReference type="SUPFAM" id="SSF52266">
    <property type="entry name" value="SGNH hydrolase"/>
    <property type="match status" value="1"/>
</dbReference>
<evidence type="ECO:0000313" key="2">
    <source>
        <dbReference type="EMBL" id="MFC4197116.1"/>
    </source>
</evidence>
<accession>A0ABV8NMK7</accession>
<protein>
    <submittedName>
        <fullName evidence="2">SGNH/GDSL hydrolase family protein</fullName>
    </submittedName>
</protein>
<dbReference type="Gene3D" id="3.40.50.1110">
    <property type="entry name" value="SGNH hydrolase"/>
    <property type="match status" value="1"/>
</dbReference>
<evidence type="ECO:0000313" key="3">
    <source>
        <dbReference type="Proteomes" id="UP001595792"/>
    </source>
</evidence>
<keyword evidence="3" id="KW-1185">Reference proteome</keyword>
<name>A0ABV8NMK7_9SPHI</name>
<reference evidence="3" key="1">
    <citation type="journal article" date="2019" name="Int. J. Syst. Evol. Microbiol.">
        <title>The Global Catalogue of Microorganisms (GCM) 10K type strain sequencing project: providing services to taxonomists for standard genome sequencing and annotation.</title>
        <authorList>
            <consortium name="The Broad Institute Genomics Platform"/>
            <consortium name="The Broad Institute Genome Sequencing Center for Infectious Disease"/>
            <person name="Wu L."/>
            <person name="Ma J."/>
        </authorList>
    </citation>
    <scope>NUCLEOTIDE SEQUENCE [LARGE SCALE GENOMIC DNA]</scope>
    <source>
        <strain evidence="3">CCM 8689</strain>
    </source>
</reference>
<organism evidence="2 3">
    <name type="scientific">Pedobacter jamesrossensis</name>
    <dbReference type="NCBI Taxonomy" id="1908238"/>
    <lineage>
        <taxon>Bacteria</taxon>
        <taxon>Pseudomonadati</taxon>
        <taxon>Bacteroidota</taxon>
        <taxon>Sphingobacteriia</taxon>
        <taxon>Sphingobacteriales</taxon>
        <taxon>Sphingobacteriaceae</taxon>
        <taxon>Pedobacter</taxon>
    </lineage>
</organism>
<keyword evidence="2" id="KW-0378">Hydrolase</keyword>
<dbReference type="GO" id="GO:0016787">
    <property type="term" value="F:hydrolase activity"/>
    <property type="evidence" value="ECO:0007669"/>
    <property type="project" value="UniProtKB-KW"/>
</dbReference>
<dbReference type="EMBL" id="JBHSBY010000103">
    <property type="protein sequence ID" value="MFC4197116.1"/>
    <property type="molecule type" value="Genomic_DNA"/>
</dbReference>
<dbReference type="CDD" id="cd00229">
    <property type="entry name" value="SGNH_hydrolase"/>
    <property type="match status" value="1"/>
</dbReference>
<feature type="signal peptide" evidence="1">
    <location>
        <begin position="1"/>
        <end position="23"/>
    </location>
</feature>